<name>S7VWX8_TOXGG</name>
<comment type="similarity">
    <text evidence="1">Belongs to the STXBP/unc-18/SEC1 family.</text>
</comment>
<reference evidence="3 4" key="1">
    <citation type="submission" date="2006-05" db="EMBL/GenBank/DDBJ databases">
        <authorList>
            <person name="Paulsen I."/>
        </authorList>
    </citation>
    <scope>NUCLEOTIDE SEQUENCE [LARGE SCALE GENOMIC DNA]</scope>
    <source>
        <strain evidence="3 4">GT1</strain>
    </source>
</reference>
<sequence length="1046" mass="114882">RPKDRGEHERETEARQLNTEGRNEEEKETTVGGDTQGTEAAVTATLEENSITVCIGHTTTCEEETPRQISRVTYRQVKAEWGQQIKLEIQPRELSRVRVGLVRHAYAPRKKHTEIVFALLRTHPFAAFSLSWTRSRGSFTTSLSFFGDGNEMQKDRLRVDAHQRTAAGSAAASAPPRGRRRPGKAQTALGEENRADEAEGSSWGEEGEGAKLGDRRDETERAGEPEEAETAGDESQLRRACWRKGKMRDTKRLSFAGEASRASLRKKTCAISMSSLRDTRKRCRWREKEELREGERRRQQKGERWGNKERRRKTAKEERGRRTKTREQGRSQRTTLFYFRRRSLAAFHRPKNFALTLVSCLCSRPDARLASEKKTEKAERGHTMSLNLQERQAAALQAMLALVPQRASSAFTQTDAALPQASTAWKILIFDSAAKDILAPLMTVGMLRRQGVTLHLPLKSRRSPVVEAPAVYLVSPTEENVQLLLEELHQKLYAFYFFNFTDRLPEDLMQLLARGAVEAGMVSQVVSVVDRYVDYVCLSPSEFSLNKPGIYSVLNGNSSDAQIEEAMTAAVNSLFGVIATFGVVPFIRCPASPSSPARNVAMKLQERLATLPHHVHTQIFGNSSSALHRPLLILVDREIDLAVMVRHTWLYQPLLHDLLGLRLNRVSVPVDTKEAAAALRPPRVKTYDLEARDQFWQEHCGSAFPDAALAVSDSLAAYNAKLQEINSQQGGVGSTDPDAFDASGSAQGILTAVSALPGLTEKKRSLDTHTSLATALVDHIKARGLDSFFETEQNFDTDRDPDAVSNAKKLIARTSPGTAVDKLRLLVALFLSRPSLPPQQIRQLEEFLRQETGGVSTAALDFLRMQQSFRTLQTATQSSQNGGSGPGGAGSLAGPGSVGSAAQAAAATLGTKFFDKGRGLLMGVRNLLPVKKTLPLAQVVSTLMENKEDSNFLYVDPRRDAASGRISAGAAPVALRAPFRQAIVFVVGGGSFVEAAALRELAQKTQRQILYGTTDFVSPSDFLEELTRLGGGTGLSGGVPDAGTAS</sequence>
<organism evidence="3 4">
    <name type="scientific">Toxoplasma gondii (strain ATCC 50853 / GT1)</name>
    <dbReference type="NCBI Taxonomy" id="507601"/>
    <lineage>
        <taxon>Eukaryota</taxon>
        <taxon>Sar</taxon>
        <taxon>Alveolata</taxon>
        <taxon>Apicomplexa</taxon>
        <taxon>Conoidasida</taxon>
        <taxon>Coccidia</taxon>
        <taxon>Eucoccidiorida</taxon>
        <taxon>Eimeriorina</taxon>
        <taxon>Sarcocystidae</taxon>
        <taxon>Toxoplasma</taxon>
    </lineage>
</organism>
<evidence type="ECO:0000313" key="4">
    <source>
        <dbReference type="Proteomes" id="UP000005641"/>
    </source>
</evidence>
<dbReference type="VEuPathDB" id="ToxoDB:TGGT1_213072"/>
<dbReference type="OrthoDB" id="10251230at2759"/>
<evidence type="ECO:0000256" key="2">
    <source>
        <dbReference type="SAM" id="MobiDB-lite"/>
    </source>
</evidence>
<feature type="compositionally biased region" description="Gly residues" evidence="2">
    <location>
        <begin position="882"/>
        <end position="896"/>
    </location>
</feature>
<dbReference type="Gene3D" id="3.90.830.10">
    <property type="entry name" value="Syntaxin Binding Protein 1, Chain A, domain 2"/>
    <property type="match status" value="1"/>
</dbReference>
<dbReference type="InterPro" id="IPR001619">
    <property type="entry name" value="Sec1-like"/>
</dbReference>
<dbReference type="InterPro" id="IPR043154">
    <property type="entry name" value="Sec-1-like_dom1"/>
</dbReference>
<gene>
    <name evidence="3" type="ORF">TGGT1_213072</name>
</gene>
<feature type="non-terminal residue" evidence="3">
    <location>
        <position position="1"/>
    </location>
</feature>
<evidence type="ECO:0000256" key="1">
    <source>
        <dbReference type="ARBA" id="ARBA00009884"/>
    </source>
</evidence>
<proteinExistence type="inferred from homology"/>
<feature type="region of interest" description="Disordered" evidence="2">
    <location>
        <begin position="873"/>
        <end position="896"/>
    </location>
</feature>
<feature type="compositionally biased region" description="Basic and acidic residues" evidence="2">
    <location>
        <begin position="315"/>
        <end position="330"/>
    </location>
</feature>
<dbReference type="Pfam" id="PF00995">
    <property type="entry name" value="Sec1"/>
    <property type="match status" value="1"/>
</dbReference>
<dbReference type="Gene3D" id="1.25.40.60">
    <property type="match status" value="1"/>
</dbReference>
<dbReference type="InterPro" id="IPR036045">
    <property type="entry name" value="Sec1-like_sf"/>
</dbReference>
<protein>
    <submittedName>
        <fullName evidence="3">Sec1 family protein</fullName>
    </submittedName>
</protein>
<feature type="compositionally biased region" description="Low complexity" evidence="2">
    <location>
        <begin position="166"/>
        <end position="176"/>
    </location>
</feature>
<comment type="caution">
    <text evidence="3">The sequence shown here is derived from an EMBL/GenBank/DDBJ whole genome shotgun (WGS) entry which is preliminary data.</text>
</comment>
<feature type="compositionally biased region" description="Basic and acidic residues" evidence="2">
    <location>
        <begin position="208"/>
        <end position="224"/>
    </location>
</feature>
<dbReference type="Gene3D" id="3.40.50.1910">
    <property type="match status" value="1"/>
</dbReference>
<dbReference type="InterPro" id="IPR043127">
    <property type="entry name" value="Sec-1-like_dom3a"/>
</dbReference>
<reference evidence="3 4" key="2">
    <citation type="submission" date="2013-05" db="EMBL/GenBank/DDBJ databases">
        <authorList>
            <person name="Sibley D."/>
            <person name="Venepally P."/>
            <person name="Karamycheva S."/>
            <person name="Hadjithomas M."/>
            <person name="Khan A."/>
            <person name="Brunk B."/>
            <person name="Roos D."/>
            <person name="Caler E."/>
            <person name="Lorenzi H."/>
        </authorList>
    </citation>
    <scope>NUCLEOTIDE SEQUENCE [LARGE SCALE GENOMIC DNA]</scope>
    <source>
        <strain evidence="3 4">GT1</strain>
    </source>
</reference>
<dbReference type="SUPFAM" id="SSF56815">
    <property type="entry name" value="Sec1/munc18-like (SM) proteins"/>
    <property type="match status" value="1"/>
</dbReference>
<dbReference type="SMR" id="S7VWX8"/>
<feature type="region of interest" description="Disordered" evidence="2">
    <location>
        <begin position="289"/>
        <end position="332"/>
    </location>
</feature>
<dbReference type="PANTHER" id="PTHR11679">
    <property type="entry name" value="VESICLE PROTEIN SORTING-ASSOCIATED"/>
    <property type="match status" value="1"/>
</dbReference>
<dbReference type="InterPro" id="IPR027482">
    <property type="entry name" value="Sec1-like_dom2"/>
</dbReference>
<feature type="compositionally biased region" description="Basic and acidic residues" evidence="2">
    <location>
        <begin position="1"/>
        <end position="14"/>
    </location>
</feature>
<dbReference type="AlphaFoldDB" id="S7VWX8"/>
<feature type="region of interest" description="Disordered" evidence="2">
    <location>
        <begin position="1"/>
        <end position="36"/>
    </location>
</feature>
<evidence type="ECO:0000313" key="3">
    <source>
        <dbReference type="EMBL" id="EPR59514.1"/>
    </source>
</evidence>
<dbReference type="GO" id="GO:0016192">
    <property type="term" value="P:vesicle-mediated transport"/>
    <property type="evidence" value="ECO:0007669"/>
    <property type="project" value="InterPro"/>
</dbReference>
<feature type="compositionally biased region" description="Basic and acidic residues" evidence="2">
    <location>
        <begin position="289"/>
        <end position="308"/>
    </location>
</feature>
<feature type="region of interest" description="Disordered" evidence="2">
    <location>
        <begin position="162"/>
        <end position="239"/>
    </location>
</feature>
<dbReference type="Proteomes" id="UP000005641">
    <property type="component" value="Unassembled WGS sequence"/>
</dbReference>
<accession>S7VWX8</accession>
<dbReference type="Gene3D" id="3.40.50.2060">
    <property type="match status" value="1"/>
</dbReference>
<dbReference type="EMBL" id="AAQM03000220">
    <property type="protein sequence ID" value="EPR59514.1"/>
    <property type="molecule type" value="Genomic_DNA"/>
</dbReference>